<gene>
    <name evidence="1" type="ORF">LAUMK142_05838</name>
</gene>
<proteinExistence type="predicted"/>
<dbReference type="Proteomes" id="UP000268285">
    <property type="component" value="Unassembled WGS sequence"/>
</dbReference>
<evidence type="ECO:0000313" key="1">
    <source>
        <dbReference type="EMBL" id="VBA68804.1"/>
    </source>
</evidence>
<dbReference type="EMBL" id="UPHU01000002">
    <property type="protein sequence ID" value="VBA68804.1"/>
    <property type="molecule type" value="Genomic_DNA"/>
</dbReference>
<organism evidence="1 2">
    <name type="scientific">Mycobacterium pseudokansasii</name>
    <dbReference type="NCBI Taxonomy" id="2341080"/>
    <lineage>
        <taxon>Bacteria</taxon>
        <taxon>Bacillati</taxon>
        <taxon>Actinomycetota</taxon>
        <taxon>Actinomycetes</taxon>
        <taxon>Mycobacteriales</taxon>
        <taxon>Mycobacteriaceae</taxon>
        <taxon>Mycobacterium</taxon>
    </lineage>
</organism>
<sequence>MLVCMVFEFFLNTYRASRCTAHHLRRTRAGYQLLSHAPIDNFCETVKYLWCNCFDISMALNDAAAIAHCSKHIELRVDHFVGWIGQINRWYTKIFRYRFELLACSVDPHPGTPLL</sequence>
<protein>
    <submittedName>
        <fullName evidence="1">Uncharacterized protein</fullName>
    </submittedName>
</protein>
<name>A0A498QX67_9MYCO</name>
<keyword evidence="2" id="KW-1185">Reference proteome</keyword>
<evidence type="ECO:0000313" key="2">
    <source>
        <dbReference type="Proteomes" id="UP000268285"/>
    </source>
</evidence>
<reference evidence="1 2" key="1">
    <citation type="submission" date="2018-09" db="EMBL/GenBank/DDBJ databases">
        <authorList>
            <person name="Tagini F."/>
        </authorList>
    </citation>
    <scope>NUCLEOTIDE SEQUENCE [LARGE SCALE GENOMIC DNA]</scope>
    <source>
        <strain evidence="1 2">MK142</strain>
    </source>
</reference>
<accession>A0A498QX67</accession>
<dbReference type="AlphaFoldDB" id="A0A498QX67"/>